<name>A0A1M5TUH8_9BACT</name>
<accession>A0A1M5TUH8</accession>
<dbReference type="Proteomes" id="UP000242592">
    <property type="component" value="Unassembled WGS sequence"/>
</dbReference>
<proteinExistence type="predicted"/>
<reference evidence="2" key="1">
    <citation type="submission" date="2016-11" db="EMBL/GenBank/DDBJ databases">
        <authorList>
            <person name="Varghese N."/>
            <person name="Submissions S."/>
        </authorList>
    </citation>
    <scope>NUCLEOTIDE SEQUENCE [LARGE SCALE GENOMIC DNA]</scope>
    <source>
        <strain evidence="2">DSM 15807</strain>
    </source>
</reference>
<gene>
    <name evidence="1" type="ORF">SAMN02745199_1479</name>
</gene>
<organism evidence="1 2">
    <name type="scientific">Thermosipho atlanticus DSM 15807</name>
    <dbReference type="NCBI Taxonomy" id="1123380"/>
    <lineage>
        <taxon>Bacteria</taxon>
        <taxon>Thermotogati</taxon>
        <taxon>Thermotogota</taxon>
        <taxon>Thermotogae</taxon>
        <taxon>Thermotogales</taxon>
        <taxon>Fervidobacteriaceae</taxon>
        <taxon>Thermosipho</taxon>
    </lineage>
</organism>
<evidence type="ECO:0000313" key="1">
    <source>
        <dbReference type="EMBL" id="SHH54331.1"/>
    </source>
</evidence>
<evidence type="ECO:0000313" key="2">
    <source>
        <dbReference type="Proteomes" id="UP000242592"/>
    </source>
</evidence>
<dbReference type="STRING" id="1123380.SAMN02745199_1479"/>
<dbReference type="EMBL" id="FQXN01000006">
    <property type="protein sequence ID" value="SHH54331.1"/>
    <property type="molecule type" value="Genomic_DNA"/>
</dbReference>
<dbReference type="AlphaFoldDB" id="A0A1M5TUH8"/>
<protein>
    <submittedName>
        <fullName evidence="1">Uncharacterized protein</fullName>
    </submittedName>
</protein>
<sequence>MTDLKEVKTMMGRNSPIMDLKNTAKNLKIEKFASYRIGKEYKIFSVKINKGKNRKIIVVGIVHNKELIGK</sequence>
<keyword evidence="2" id="KW-1185">Reference proteome</keyword>